<reference evidence="3" key="1">
    <citation type="journal article" date="2019" name="Int. J. Syst. Evol. Microbiol.">
        <title>The Global Catalogue of Microorganisms (GCM) 10K type strain sequencing project: providing services to taxonomists for standard genome sequencing and annotation.</title>
        <authorList>
            <consortium name="The Broad Institute Genomics Platform"/>
            <consortium name="The Broad Institute Genome Sequencing Center for Infectious Disease"/>
            <person name="Wu L."/>
            <person name="Ma J."/>
        </authorList>
    </citation>
    <scope>NUCLEOTIDE SEQUENCE [LARGE SCALE GENOMIC DNA]</scope>
    <source>
        <strain evidence="3">CGMCC 4.7382</strain>
    </source>
</reference>
<dbReference type="PROSITE" id="PS50943">
    <property type="entry name" value="HTH_CROC1"/>
    <property type="match status" value="1"/>
</dbReference>
<gene>
    <name evidence="2" type="ORF">ACFQRF_02540</name>
</gene>
<dbReference type="InterPro" id="IPR010982">
    <property type="entry name" value="Lambda_DNA-bd_dom_sf"/>
</dbReference>
<dbReference type="SMART" id="SM00530">
    <property type="entry name" value="HTH_XRE"/>
    <property type="match status" value="1"/>
</dbReference>
<protein>
    <submittedName>
        <fullName evidence="2">Helix-turn-helix domain-containing protein</fullName>
    </submittedName>
</protein>
<dbReference type="Pfam" id="PF13560">
    <property type="entry name" value="HTH_31"/>
    <property type="match status" value="1"/>
</dbReference>
<name>A0ABW2K9D9_9ACTN</name>
<dbReference type="SUPFAM" id="SSF47413">
    <property type="entry name" value="lambda repressor-like DNA-binding domains"/>
    <property type="match status" value="1"/>
</dbReference>
<dbReference type="Pfam" id="PF19054">
    <property type="entry name" value="DUF5753"/>
    <property type="match status" value="1"/>
</dbReference>
<dbReference type="InterPro" id="IPR001387">
    <property type="entry name" value="Cro/C1-type_HTH"/>
</dbReference>
<feature type="domain" description="HTH cro/C1-type" evidence="1">
    <location>
        <begin position="20"/>
        <end position="75"/>
    </location>
</feature>
<comment type="caution">
    <text evidence="2">The sequence shown here is derived from an EMBL/GenBank/DDBJ whole genome shotgun (WGS) entry which is preliminary data.</text>
</comment>
<organism evidence="2 3">
    <name type="scientific">Marinactinospora rubrisoli</name>
    <dbReference type="NCBI Taxonomy" id="2715399"/>
    <lineage>
        <taxon>Bacteria</taxon>
        <taxon>Bacillati</taxon>
        <taxon>Actinomycetota</taxon>
        <taxon>Actinomycetes</taxon>
        <taxon>Streptosporangiales</taxon>
        <taxon>Nocardiopsidaceae</taxon>
        <taxon>Marinactinospora</taxon>
    </lineage>
</organism>
<evidence type="ECO:0000313" key="2">
    <source>
        <dbReference type="EMBL" id="MFC7326609.1"/>
    </source>
</evidence>
<proteinExistence type="predicted"/>
<sequence length="290" mass="32556">MPRPHPYSPSVRRRRLGAQLRRLREQAGLTLAETAAQLGWARAKVGKLETSELKTVKPADLDALLTVFKVEEDGLREELHQLARDAKHRGWWWKYRDVFGPEPLPDFEAEASLIRTYQVAAIPGLLQTPEYAEAVFRGGRYTSPEHIQRQVDARMERRDILNRFDSPPRLWAVVDEAALRRPVGGPDVMRGQLEYLLRIAQLPHIDVQVLPFAVGAHAALGMSFTILEFPERVDPTIVYSDNLGSGLFEESAEEVATSVSVFSELQATSLSTVQSARFIEGILSEESESS</sequence>
<dbReference type="RefSeq" id="WP_379868432.1">
    <property type="nucleotide sequence ID" value="NZ_JBHTBH010000001.1"/>
</dbReference>
<dbReference type="EMBL" id="JBHTBH010000001">
    <property type="protein sequence ID" value="MFC7326609.1"/>
    <property type="molecule type" value="Genomic_DNA"/>
</dbReference>
<accession>A0ABW2K9D9</accession>
<dbReference type="Gene3D" id="1.10.260.40">
    <property type="entry name" value="lambda repressor-like DNA-binding domains"/>
    <property type="match status" value="1"/>
</dbReference>
<evidence type="ECO:0000259" key="1">
    <source>
        <dbReference type="PROSITE" id="PS50943"/>
    </source>
</evidence>
<dbReference type="CDD" id="cd00093">
    <property type="entry name" value="HTH_XRE"/>
    <property type="match status" value="1"/>
</dbReference>
<dbReference type="Proteomes" id="UP001596540">
    <property type="component" value="Unassembled WGS sequence"/>
</dbReference>
<dbReference type="InterPro" id="IPR043917">
    <property type="entry name" value="DUF5753"/>
</dbReference>
<evidence type="ECO:0000313" key="3">
    <source>
        <dbReference type="Proteomes" id="UP001596540"/>
    </source>
</evidence>
<keyword evidence="3" id="KW-1185">Reference proteome</keyword>